<feature type="transmembrane region" description="Helical" evidence="9">
    <location>
        <begin position="283"/>
        <end position="301"/>
    </location>
</feature>
<feature type="transmembrane region" description="Helical" evidence="9">
    <location>
        <begin position="151"/>
        <end position="172"/>
    </location>
</feature>
<evidence type="ECO:0000256" key="5">
    <source>
        <dbReference type="ARBA" id="ARBA00022692"/>
    </source>
</evidence>
<evidence type="ECO:0000256" key="1">
    <source>
        <dbReference type="ARBA" id="ARBA00004651"/>
    </source>
</evidence>
<protein>
    <recommendedName>
        <fullName evidence="10">Ammonium transporter AmtB-like domain-containing protein</fullName>
    </recommendedName>
</protein>
<accession>A0A0F9FH61</accession>
<dbReference type="SUPFAM" id="SSF111352">
    <property type="entry name" value="Ammonium transporter"/>
    <property type="match status" value="1"/>
</dbReference>
<dbReference type="GO" id="GO:0008519">
    <property type="term" value="F:ammonium channel activity"/>
    <property type="evidence" value="ECO:0007669"/>
    <property type="project" value="InterPro"/>
</dbReference>
<feature type="transmembrane region" description="Helical" evidence="9">
    <location>
        <begin position="374"/>
        <end position="397"/>
    </location>
</feature>
<proteinExistence type="inferred from homology"/>
<evidence type="ECO:0000256" key="2">
    <source>
        <dbReference type="ARBA" id="ARBA00005887"/>
    </source>
</evidence>
<organism evidence="11">
    <name type="scientific">marine sediment metagenome</name>
    <dbReference type="NCBI Taxonomy" id="412755"/>
    <lineage>
        <taxon>unclassified sequences</taxon>
        <taxon>metagenomes</taxon>
        <taxon>ecological metagenomes</taxon>
    </lineage>
</organism>
<keyword evidence="3" id="KW-0813">Transport</keyword>
<dbReference type="EMBL" id="LAZR01021355">
    <property type="protein sequence ID" value="KKL85618.1"/>
    <property type="molecule type" value="Genomic_DNA"/>
</dbReference>
<feature type="domain" description="Ammonium transporter AmtB-like" evidence="10">
    <location>
        <begin position="36"/>
        <end position="427"/>
    </location>
</feature>
<gene>
    <name evidence="11" type="ORF">LCGC14_1952910</name>
</gene>
<evidence type="ECO:0000256" key="4">
    <source>
        <dbReference type="ARBA" id="ARBA00022475"/>
    </source>
</evidence>
<dbReference type="PROSITE" id="PS01219">
    <property type="entry name" value="AMMONIUM_TRANSP"/>
    <property type="match status" value="1"/>
</dbReference>
<feature type="transmembrane region" description="Helical" evidence="9">
    <location>
        <begin position="252"/>
        <end position="271"/>
    </location>
</feature>
<feature type="transmembrane region" description="Helical" evidence="9">
    <location>
        <begin position="338"/>
        <end position="362"/>
    </location>
</feature>
<name>A0A0F9FH61_9ZZZZ</name>
<evidence type="ECO:0000256" key="7">
    <source>
        <dbReference type="ARBA" id="ARBA00023136"/>
    </source>
</evidence>
<comment type="similarity">
    <text evidence="2">Belongs to the ammonia transporter channel (TC 1.A.11.2) family.</text>
</comment>
<comment type="caution">
    <text evidence="11">The sequence shown here is derived from an EMBL/GenBank/DDBJ whole genome shotgun (WGS) entry which is preliminary data.</text>
</comment>
<evidence type="ECO:0000256" key="6">
    <source>
        <dbReference type="ARBA" id="ARBA00022989"/>
    </source>
</evidence>
<dbReference type="NCBIfam" id="TIGR00836">
    <property type="entry name" value="amt"/>
    <property type="match status" value="1"/>
</dbReference>
<dbReference type="FunFam" id="1.10.3430.10:FF:000007">
    <property type="entry name" value="Ammonium transporter"/>
    <property type="match status" value="1"/>
</dbReference>
<feature type="transmembrane region" description="Helical" evidence="9">
    <location>
        <begin position="307"/>
        <end position="326"/>
    </location>
</feature>
<feature type="transmembrane region" description="Helical" evidence="9">
    <location>
        <begin position="36"/>
        <end position="58"/>
    </location>
</feature>
<keyword evidence="6 9" id="KW-1133">Transmembrane helix</keyword>
<feature type="transmembrane region" description="Helical" evidence="9">
    <location>
        <begin position="65"/>
        <end position="86"/>
    </location>
</feature>
<reference evidence="11" key="1">
    <citation type="journal article" date="2015" name="Nature">
        <title>Complex archaea that bridge the gap between prokaryotes and eukaryotes.</title>
        <authorList>
            <person name="Spang A."/>
            <person name="Saw J.H."/>
            <person name="Jorgensen S.L."/>
            <person name="Zaremba-Niedzwiedzka K."/>
            <person name="Martijn J."/>
            <person name="Lind A.E."/>
            <person name="van Eijk R."/>
            <person name="Schleper C."/>
            <person name="Guy L."/>
            <person name="Ettema T.J."/>
        </authorList>
    </citation>
    <scope>NUCLEOTIDE SEQUENCE</scope>
</reference>
<evidence type="ECO:0000256" key="9">
    <source>
        <dbReference type="SAM" id="Phobius"/>
    </source>
</evidence>
<evidence type="ECO:0000256" key="3">
    <source>
        <dbReference type="ARBA" id="ARBA00022448"/>
    </source>
</evidence>
<dbReference type="InterPro" id="IPR018047">
    <property type="entry name" value="Ammonium_transpt_CS"/>
</dbReference>
<evidence type="ECO:0000313" key="11">
    <source>
        <dbReference type="EMBL" id="KKL85618.1"/>
    </source>
</evidence>
<keyword evidence="8" id="KW-0924">Ammonia transport</keyword>
<dbReference type="GO" id="GO:0005886">
    <property type="term" value="C:plasma membrane"/>
    <property type="evidence" value="ECO:0007669"/>
    <property type="project" value="UniProtKB-SubCell"/>
</dbReference>
<evidence type="ECO:0000259" key="10">
    <source>
        <dbReference type="Pfam" id="PF00909"/>
    </source>
</evidence>
<comment type="subcellular location">
    <subcellularLocation>
        <location evidence="1">Cell membrane</location>
        <topology evidence="1">Multi-pass membrane protein</topology>
    </subcellularLocation>
</comment>
<feature type="transmembrane region" description="Helical" evidence="9">
    <location>
        <begin position="122"/>
        <end position="144"/>
    </location>
</feature>
<feature type="transmembrane region" description="Helical" evidence="9">
    <location>
        <begin position="219"/>
        <end position="240"/>
    </location>
</feature>
<keyword evidence="5 9" id="KW-0812">Transmembrane</keyword>
<sequence length="429" mass="44343">MARIVSNIIIFLLFISGSATAQEAEAVAVIDKGDTAWLLVSTALVMLMTPGLAFFYGGMVRRKNVLGTIMHSFSLLCVISIVWILWGYSLAFGPTLGGLVGDLSMFGLKGVGMEPKGTVPHLIFMMFQGMFAIITAALISGAFAERMKFSAMLVFGILWVTFVYSPIAHWVWGGGWIGTKVGALDFAGGTVVHINSAVAAIVAALMIGKRKGYLKEPMVPHNLPMTVLGAALLWFGWFGFNAGSALAADGLAALALVTTNTSAAAAAIGWMAAERMHRGKATAFGAVSGAVAGLVSITPGAGFVSPMGAIAIGLGGGVLCYIAVTMRARIGYDDSLDVLGIHGVGGTWGAIATGIFAVGSLGGTDGLLHGNPGLVVAQLIAIGATIIYSGVMSLVILKIVDLTIGLRVDEGAELEGLDLSQHGEEGYNF</sequence>
<feature type="transmembrane region" description="Helical" evidence="9">
    <location>
        <begin position="184"/>
        <end position="207"/>
    </location>
</feature>
<dbReference type="Gene3D" id="1.10.3430.10">
    <property type="entry name" value="Ammonium transporter AmtB like domains"/>
    <property type="match status" value="1"/>
</dbReference>
<dbReference type="InterPro" id="IPR029020">
    <property type="entry name" value="Ammonium/urea_transptr"/>
</dbReference>
<keyword evidence="4" id="KW-1003">Cell membrane</keyword>
<dbReference type="InterPro" id="IPR024041">
    <property type="entry name" value="NH4_transpt_AmtB-like_dom"/>
</dbReference>
<dbReference type="PANTHER" id="PTHR43029">
    <property type="entry name" value="AMMONIUM TRANSPORTER MEP2"/>
    <property type="match status" value="1"/>
</dbReference>
<keyword evidence="7 9" id="KW-0472">Membrane</keyword>
<evidence type="ECO:0000256" key="8">
    <source>
        <dbReference type="ARBA" id="ARBA00023177"/>
    </source>
</evidence>
<dbReference type="PANTHER" id="PTHR43029:SF10">
    <property type="entry name" value="AMMONIUM TRANSPORTER MEP2"/>
    <property type="match status" value="1"/>
</dbReference>
<dbReference type="AlphaFoldDB" id="A0A0F9FH61"/>
<dbReference type="InterPro" id="IPR001905">
    <property type="entry name" value="Ammonium_transpt"/>
</dbReference>
<dbReference type="Pfam" id="PF00909">
    <property type="entry name" value="Ammonium_transp"/>
    <property type="match status" value="1"/>
</dbReference>